<organism evidence="1 2">
    <name type="scientific">Xenorhabdus innexi</name>
    <dbReference type="NCBI Taxonomy" id="290109"/>
    <lineage>
        <taxon>Bacteria</taxon>
        <taxon>Pseudomonadati</taxon>
        <taxon>Pseudomonadota</taxon>
        <taxon>Gammaproteobacteria</taxon>
        <taxon>Enterobacterales</taxon>
        <taxon>Morganellaceae</taxon>
        <taxon>Xenorhabdus</taxon>
    </lineage>
</organism>
<dbReference type="Proteomes" id="UP000196435">
    <property type="component" value="Unassembled WGS sequence"/>
</dbReference>
<gene>
    <name evidence="1" type="ORF">XIS1_1440033</name>
</gene>
<evidence type="ECO:0000313" key="1">
    <source>
        <dbReference type="EMBL" id="SIP72406.1"/>
    </source>
</evidence>
<name>A0A1N6MU72_9GAMM</name>
<protein>
    <submittedName>
        <fullName evidence="1">Uncharacterized protein</fullName>
    </submittedName>
</protein>
<dbReference type="EMBL" id="FTLG01000051">
    <property type="protein sequence ID" value="SIP72406.1"/>
    <property type="molecule type" value="Genomic_DNA"/>
</dbReference>
<evidence type="ECO:0000313" key="2">
    <source>
        <dbReference type="Proteomes" id="UP000196435"/>
    </source>
</evidence>
<sequence length="68" mass="7263">MLFGQQSVFLNAQQHMGWLAAIGDKDGTVLGGFLCTGHILIQFPAGEGRDGHGGISCLNSQYRNITTI</sequence>
<reference evidence="2" key="1">
    <citation type="submission" date="2016-12" db="EMBL/GenBank/DDBJ databases">
        <authorList>
            <person name="Gaudriault S."/>
        </authorList>
    </citation>
    <scope>NUCLEOTIDE SEQUENCE [LARGE SCALE GENOMIC DNA]</scope>
    <source>
        <strain evidence="2">HGB1681 (deposited as PTA-6826 in the American Type Culture Collection)</strain>
    </source>
</reference>
<accession>A0A1N6MU72</accession>
<dbReference type="AlphaFoldDB" id="A0A1N6MU72"/>
<proteinExistence type="predicted"/>